<proteinExistence type="predicted"/>
<dbReference type="OrthoDB" id="9814952at2"/>
<name>A0A546XKU0_RHIRH</name>
<evidence type="ECO:0000313" key="3">
    <source>
        <dbReference type="Proteomes" id="UP000315434"/>
    </source>
</evidence>
<sequence length="114" mass="12697">MKYYVVRLSPEAQTDLVQIHSYVIRKSGSAVTADRYIERVGAFLASLNVFSERGTVRNEVRSGLRIIGFERSASIAFVVEHDDVVVLRVLVKGQEFEGEAQSLWRGEPVAASPD</sequence>
<dbReference type="InterPro" id="IPR007712">
    <property type="entry name" value="RelE/ParE_toxin"/>
</dbReference>
<gene>
    <name evidence="2" type="ORF">EXN68_07655</name>
</gene>
<keyword evidence="1" id="KW-1277">Toxin-antitoxin system</keyword>
<dbReference type="Pfam" id="PF05016">
    <property type="entry name" value="ParE_toxin"/>
    <property type="match status" value="1"/>
</dbReference>
<dbReference type="InterPro" id="IPR035093">
    <property type="entry name" value="RelE/ParE_toxin_dom_sf"/>
</dbReference>
<dbReference type="EMBL" id="SGNY01000002">
    <property type="protein sequence ID" value="TRB01370.1"/>
    <property type="molecule type" value="Genomic_DNA"/>
</dbReference>
<reference evidence="2 3" key="1">
    <citation type="journal article" date="2019" name="Appl. Microbiol. Biotechnol.">
        <title>Differential efficiency of wild type rhizogenic strains for rol gene transformation of plants.</title>
        <authorList>
            <person name="Desmet S."/>
            <person name="De Keyser E."/>
            <person name="Van Vaerenbergh J."/>
            <person name="Baeyen S."/>
            <person name="Van Huylenbroeck J."/>
            <person name="Geelen D."/>
            <person name="Dhooghe E."/>
        </authorList>
    </citation>
    <scope>NUCLEOTIDE SEQUENCE [LARGE SCALE GENOMIC DNA]</scope>
    <source>
        <strain evidence="2 3">GBBC3284</strain>
    </source>
</reference>
<dbReference type="RefSeq" id="WP_142840280.1">
    <property type="nucleotide sequence ID" value="NZ_SGNY01000002.1"/>
</dbReference>
<evidence type="ECO:0000313" key="2">
    <source>
        <dbReference type="EMBL" id="TRB01370.1"/>
    </source>
</evidence>
<dbReference type="AlphaFoldDB" id="A0A546XKU0"/>
<comment type="caution">
    <text evidence="2">The sequence shown here is derived from an EMBL/GenBank/DDBJ whole genome shotgun (WGS) entry which is preliminary data.</text>
</comment>
<protein>
    <submittedName>
        <fullName evidence="2">Type II toxin-antitoxin system RelE/ParE family toxin</fullName>
    </submittedName>
</protein>
<dbReference type="Proteomes" id="UP000315434">
    <property type="component" value="Unassembled WGS sequence"/>
</dbReference>
<dbReference type="Gene3D" id="3.30.2310.20">
    <property type="entry name" value="RelE-like"/>
    <property type="match status" value="1"/>
</dbReference>
<accession>A0A546XKU0</accession>
<organism evidence="2 3">
    <name type="scientific">Rhizobium rhizogenes</name>
    <name type="common">Agrobacterium rhizogenes</name>
    <dbReference type="NCBI Taxonomy" id="359"/>
    <lineage>
        <taxon>Bacteria</taxon>
        <taxon>Pseudomonadati</taxon>
        <taxon>Pseudomonadota</taxon>
        <taxon>Alphaproteobacteria</taxon>
        <taxon>Hyphomicrobiales</taxon>
        <taxon>Rhizobiaceae</taxon>
        <taxon>Rhizobium/Agrobacterium group</taxon>
        <taxon>Rhizobium</taxon>
    </lineage>
</organism>
<evidence type="ECO:0000256" key="1">
    <source>
        <dbReference type="ARBA" id="ARBA00022649"/>
    </source>
</evidence>